<accession>A0A133NUT2</accession>
<keyword evidence="1" id="KW-0812">Transmembrane</keyword>
<keyword evidence="1" id="KW-1133">Transmembrane helix</keyword>
<evidence type="ECO:0000313" key="3">
    <source>
        <dbReference type="Proteomes" id="UP000070687"/>
    </source>
</evidence>
<dbReference type="AlphaFoldDB" id="A0A133NUT2"/>
<gene>
    <name evidence="2" type="ORF">HMPREF3208_00876</name>
</gene>
<evidence type="ECO:0000313" key="2">
    <source>
        <dbReference type="EMBL" id="KXA20037.1"/>
    </source>
</evidence>
<evidence type="ECO:0000256" key="1">
    <source>
        <dbReference type="SAM" id="Phobius"/>
    </source>
</evidence>
<name>A0A133NUT2_GARVA</name>
<sequence>MINIVYFWQRGVFLCVIVDEFLALLLSICQLCQHVIFALFV</sequence>
<keyword evidence="1" id="KW-0472">Membrane</keyword>
<protein>
    <submittedName>
        <fullName evidence="2">Uncharacterized protein</fullName>
    </submittedName>
</protein>
<dbReference type="Proteomes" id="UP000070687">
    <property type="component" value="Unassembled WGS sequence"/>
</dbReference>
<organism evidence="2 3">
    <name type="scientific">Gardnerella vaginalis</name>
    <dbReference type="NCBI Taxonomy" id="2702"/>
    <lineage>
        <taxon>Bacteria</taxon>
        <taxon>Bacillati</taxon>
        <taxon>Actinomycetota</taxon>
        <taxon>Actinomycetes</taxon>
        <taxon>Bifidobacteriales</taxon>
        <taxon>Bifidobacteriaceae</taxon>
        <taxon>Gardnerella</taxon>
    </lineage>
</organism>
<proteinExistence type="predicted"/>
<comment type="caution">
    <text evidence="2">The sequence shown here is derived from an EMBL/GenBank/DDBJ whole genome shotgun (WGS) entry which is preliminary data.</text>
</comment>
<reference evidence="2 3" key="1">
    <citation type="submission" date="2016-01" db="EMBL/GenBank/DDBJ databases">
        <authorList>
            <person name="Oliw E.H."/>
        </authorList>
    </citation>
    <scope>NUCLEOTIDE SEQUENCE [LARGE SCALE GENOMIC DNA]</scope>
    <source>
        <strain evidence="2 3">PSS_7772B</strain>
    </source>
</reference>
<feature type="transmembrane region" description="Helical" evidence="1">
    <location>
        <begin position="12"/>
        <end position="40"/>
    </location>
</feature>
<dbReference type="PATRIC" id="fig|2702.100.peg.856"/>
<dbReference type="EMBL" id="LRQB01000053">
    <property type="protein sequence ID" value="KXA20037.1"/>
    <property type="molecule type" value="Genomic_DNA"/>
</dbReference>